<evidence type="ECO:0000313" key="1">
    <source>
        <dbReference type="EMBL" id="ESA43674.1"/>
    </source>
</evidence>
<proteinExistence type="predicted"/>
<dbReference type="Proteomes" id="UP000001805">
    <property type="component" value="Chromosome 6, Linkage Group II"/>
</dbReference>
<organism evidence="1 2">
    <name type="scientific">Neurospora crassa (strain ATCC 24698 / 74-OR23-1A / CBS 708.71 / DSM 1257 / FGSC 987)</name>
    <dbReference type="NCBI Taxonomy" id="367110"/>
    <lineage>
        <taxon>Eukaryota</taxon>
        <taxon>Fungi</taxon>
        <taxon>Dikarya</taxon>
        <taxon>Ascomycota</taxon>
        <taxon>Pezizomycotina</taxon>
        <taxon>Sordariomycetes</taxon>
        <taxon>Sordariomycetidae</taxon>
        <taxon>Sordariales</taxon>
        <taxon>Sordariaceae</taxon>
        <taxon>Neurospora</taxon>
    </lineage>
</organism>
<dbReference type="GeneID" id="23568362"/>
<gene>
    <name evidence="1" type="ORF">NCU01519</name>
</gene>
<dbReference type="InParanoid" id="V5IQ68"/>
<evidence type="ECO:0000313" key="2">
    <source>
        <dbReference type="Proteomes" id="UP000001805"/>
    </source>
</evidence>
<keyword evidence="2" id="KW-1185">Reference proteome</keyword>
<dbReference type="RefSeq" id="XP_011393456.1">
    <property type="nucleotide sequence ID" value="XM_011395154.1"/>
</dbReference>
<dbReference type="VEuPathDB" id="FungiDB:NCU01519"/>
<accession>V5IQ68</accession>
<dbReference type="AlphaFoldDB" id="V5IQ68"/>
<name>V5IQ68_NEUCR</name>
<reference evidence="1 2" key="1">
    <citation type="journal article" date="2003" name="Nature">
        <title>The genome sequence of the filamentous fungus Neurospora crassa.</title>
        <authorList>
            <person name="Galagan J.E."/>
            <person name="Calvo S.E."/>
            <person name="Borkovich K.A."/>
            <person name="Selker E.U."/>
            <person name="Read N.D."/>
            <person name="Jaffe D."/>
            <person name="FitzHugh W."/>
            <person name="Ma L.J."/>
            <person name="Smirnov S."/>
            <person name="Purcell S."/>
            <person name="Rehman B."/>
            <person name="Elkins T."/>
            <person name="Engels R."/>
            <person name="Wang S."/>
            <person name="Nielsen C.B."/>
            <person name="Butler J."/>
            <person name="Endrizzi M."/>
            <person name="Qui D."/>
            <person name="Ianakiev P."/>
            <person name="Bell-Pedersen D."/>
            <person name="Nelson M.A."/>
            <person name="Werner-Washburne M."/>
            <person name="Selitrennikoff C.P."/>
            <person name="Kinsey J.A."/>
            <person name="Braun E.L."/>
            <person name="Zelter A."/>
            <person name="Schulte U."/>
            <person name="Kothe G.O."/>
            <person name="Jedd G."/>
            <person name="Mewes W."/>
            <person name="Staben C."/>
            <person name="Marcotte E."/>
            <person name="Greenberg D."/>
            <person name="Roy A."/>
            <person name="Foley K."/>
            <person name="Naylor J."/>
            <person name="Stange-Thomann N."/>
            <person name="Barrett R."/>
            <person name="Gnerre S."/>
            <person name="Kamal M."/>
            <person name="Kamvysselis M."/>
            <person name="Mauceli E."/>
            <person name="Bielke C."/>
            <person name="Rudd S."/>
            <person name="Frishman D."/>
            <person name="Krystofova S."/>
            <person name="Rasmussen C."/>
            <person name="Metzenberg R.L."/>
            <person name="Perkins D.D."/>
            <person name="Kroken S."/>
            <person name="Cogoni C."/>
            <person name="Macino G."/>
            <person name="Catcheside D."/>
            <person name="Li W."/>
            <person name="Pratt R.J."/>
            <person name="Osmani S.A."/>
            <person name="DeSouza C.P."/>
            <person name="Glass L."/>
            <person name="Orbach M.J."/>
            <person name="Berglund J.A."/>
            <person name="Voelker R."/>
            <person name="Yarden O."/>
            <person name="Plamann M."/>
            <person name="Seiler S."/>
            <person name="Dunlap J."/>
            <person name="Radford A."/>
            <person name="Aramayo R."/>
            <person name="Natvig D.O."/>
            <person name="Alex L.A."/>
            <person name="Mannhaupt G."/>
            <person name="Ebbole D.J."/>
            <person name="Freitag M."/>
            <person name="Paulsen I."/>
            <person name="Sachs M.S."/>
            <person name="Lander E.S."/>
            <person name="Nusbaum C."/>
            <person name="Birren B."/>
        </authorList>
    </citation>
    <scope>NUCLEOTIDE SEQUENCE [LARGE SCALE GENOMIC DNA]</scope>
    <source>
        <strain evidence="2">ATCC 24698 / 74-OR23-1A / CBS 708.71 / DSM 1257 / FGSC 987</strain>
    </source>
</reference>
<dbReference type="KEGG" id="ncr:NCU01519"/>
<dbReference type="EMBL" id="CM002237">
    <property type="protein sequence ID" value="ESA43674.1"/>
    <property type="molecule type" value="Genomic_DNA"/>
</dbReference>
<protein>
    <submittedName>
        <fullName evidence="1">Uncharacterized protein</fullName>
    </submittedName>
</protein>
<sequence length="101" mass="11446">MEERKVLDGSLVAELPQHSTLAAYKCKHELAAEERWAQVREERKKEKEEELGATSRLIYENFGGGVCASGAKPALQVSVDTAYYGEMVLTKLWLWWSVQDT</sequence>